<keyword evidence="6" id="KW-0653">Protein transport</keyword>
<gene>
    <name evidence="12" type="ORF">IM725_05750</name>
</gene>
<dbReference type="Gene3D" id="2.40.160.50">
    <property type="entry name" value="membrane protein fhac: a member of the omp85/tpsb transporter family"/>
    <property type="match status" value="1"/>
</dbReference>
<keyword evidence="7" id="KW-0472">Membrane</keyword>
<proteinExistence type="inferred from homology"/>
<evidence type="ECO:0000256" key="9">
    <source>
        <dbReference type="SAM" id="MobiDB-lite"/>
    </source>
</evidence>
<dbReference type="Pfam" id="PF08479">
    <property type="entry name" value="POTRA_2"/>
    <property type="match status" value="1"/>
</dbReference>
<evidence type="ECO:0000256" key="1">
    <source>
        <dbReference type="ARBA" id="ARBA00004442"/>
    </source>
</evidence>
<comment type="caution">
    <text evidence="12">The sequence shown here is derived from an EMBL/GenBank/DDBJ whole genome shotgun (WGS) entry which is preliminary data.</text>
</comment>
<feature type="chain" id="PRO_5045087542" evidence="10">
    <location>
        <begin position="24"/>
        <end position="550"/>
    </location>
</feature>
<evidence type="ECO:0000256" key="7">
    <source>
        <dbReference type="ARBA" id="ARBA00023136"/>
    </source>
</evidence>
<feature type="signal peptide" evidence="10">
    <location>
        <begin position="1"/>
        <end position="23"/>
    </location>
</feature>
<feature type="region of interest" description="Disordered" evidence="9">
    <location>
        <begin position="28"/>
        <end position="57"/>
    </location>
</feature>
<dbReference type="Pfam" id="PF03865">
    <property type="entry name" value="ShlB"/>
    <property type="match status" value="1"/>
</dbReference>
<dbReference type="PROSITE" id="PS51779">
    <property type="entry name" value="POTRA"/>
    <property type="match status" value="1"/>
</dbReference>
<keyword evidence="5" id="KW-0812">Transmembrane</keyword>
<keyword evidence="3" id="KW-0813">Transport</keyword>
<name>A0ABR9SCJ6_9BURK</name>
<evidence type="ECO:0000256" key="2">
    <source>
        <dbReference type="ARBA" id="ARBA00009055"/>
    </source>
</evidence>
<feature type="compositionally biased region" description="Low complexity" evidence="9">
    <location>
        <begin position="43"/>
        <end position="57"/>
    </location>
</feature>
<keyword evidence="13" id="KW-1185">Reference proteome</keyword>
<evidence type="ECO:0000256" key="5">
    <source>
        <dbReference type="ARBA" id="ARBA00022692"/>
    </source>
</evidence>
<evidence type="ECO:0000256" key="10">
    <source>
        <dbReference type="SAM" id="SignalP"/>
    </source>
</evidence>
<evidence type="ECO:0000313" key="12">
    <source>
        <dbReference type="EMBL" id="MBE7940074.1"/>
    </source>
</evidence>
<dbReference type="PANTHER" id="PTHR34597:SF1">
    <property type="entry name" value="HEME_HEMOPEXIN TRANSPORTER PROTEIN HUXB"/>
    <property type="match status" value="1"/>
</dbReference>
<dbReference type="EMBL" id="JADDOJ010000015">
    <property type="protein sequence ID" value="MBE7940074.1"/>
    <property type="molecule type" value="Genomic_DNA"/>
</dbReference>
<feature type="domain" description="POTRA" evidence="11">
    <location>
        <begin position="62"/>
        <end position="137"/>
    </location>
</feature>
<dbReference type="InterPro" id="IPR051544">
    <property type="entry name" value="TPS_OM_transporter"/>
</dbReference>
<evidence type="ECO:0000313" key="13">
    <source>
        <dbReference type="Proteomes" id="UP000715965"/>
    </source>
</evidence>
<dbReference type="InterPro" id="IPR005565">
    <property type="entry name" value="Hemolysn_activator_HlyB_C"/>
</dbReference>
<dbReference type="RefSeq" id="WP_193779619.1">
    <property type="nucleotide sequence ID" value="NZ_JADDOJ010000015.1"/>
</dbReference>
<keyword evidence="4" id="KW-1134">Transmembrane beta strand</keyword>
<dbReference type="PANTHER" id="PTHR34597">
    <property type="entry name" value="SLR1661 PROTEIN"/>
    <property type="match status" value="1"/>
</dbReference>
<dbReference type="Proteomes" id="UP000715965">
    <property type="component" value="Unassembled WGS sequence"/>
</dbReference>
<reference evidence="12 13" key="1">
    <citation type="submission" date="2020-10" db="EMBL/GenBank/DDBJ databases">
        <title>Draft genome of Ramlibacter aquaticus LMG 30558.</title>
        <authorList>
            <person name="Props R."/>
        </authorList>
    </citation>
    <scope>NUCLEOTIDE SEQUENCE [LARGE SCALE GENOMIC DNA]</scope>
    <source>
        <strain evidence="12 13">LMG 30558</strain>
    </source>
</reference>
<dbReference type="Gene3D" id="3.10.20.310">
    <property type="entry name" value="membrane protein fhac"/>
    <property type="match status" value="1"/>
</dbReference>
<evidence type="ECO:0000256" key="8">
    <source>
        <dbReference type="ARBA" id="ARBA00023237"/>
    </source>
</evidence>
<evidence type="ECO:0000256" key="4">
    <source>
        <dbReference type="ARBA" id="ARBA00022452"/>
    </source>
</evidence>
<dbReference type="InterPro" id="IPR013686">
    <property type="entry name" value="Polypept-transport_assoc_ShlB"/>
</dbReference>
<accession>A0ABR9SCJ6</accession>
<sequence length="550" mass="57571">MNRNILATSLALALAAWAVPAQAQQAGLQGATPPQAPQDKASVLPTLPGTATPAPAPGGATVTLRQVVIEGNRALDTDTLLSKLGKVQGQALDMAGLEALAARVTAAYRAAGYPFAQAWLAPQDLKDGVLRIQVQEGRWGTVRAQTLPGKPGDAAGAQPFLDAGLQRGDAIRNAPLERTLLILDDQPGMKIRPVIRPGAAQGEADLDVYTERVSHVSGEAGLDNTGPRSTGEYRVHGMVAINSPFSYGDKVTLNGMVTNESLWLGSADYEWPLDASGWRGHAGLAHTSYQLAAQFSALDAVGVADVLTLGVSYPLVRSQAANLLLSAGLTAKKLRDDYRAVSTTVDKRSQALPLALQFDRRDTLLGGGVSYGSLTLTLGHLHLDDAAAAADAAGAKTAGSFSRLNLDVARIQALPAGFSAYGRFSGQWASKNLDASEKFNLGGFYGVRAYPLGEGTGDQGWLGQLELRHALGAFTPFLFVDAGHATTNARPWGSSAAAGRSVGAAGAGARYLQGVWTAEATLATRTHGGTATSDSRDRNPRLFFTLARRF</sequence>
<dbReference type="InterPro" id="IPR034746">
    <property type="entry name" value="POTRA"/>
</dbReference>
<evidence type="ECO:0000259" key="11">
    <source>
        <dbReference type="PROSITE" id="PS51779"/>
    </source>
</evidence>
<evidence type="ECO:0000256" key="3">
    <source>
        <dbReference type="ARBA" id="ARBA00022448"/>
    </source>
</evidence>
<evidence type="ECO:0000256" key="6">
    <source>
        <dbReference type="ARBA" id="ARBA00022927"/>
    </source>
</evidence>
<keyword evidence="10" id="KW-0732">Signal</keyword>
<comment type="similarity">
    <text evidence="2">Belongs to the TPS (TC 1.B.20) family.</text>
</comment>
<protein>
    <submittedName>
        <fullName evidence="12">ShlB/FhaC/HecB family hemolysin secretion/activation protein</fullName>
    </submittedName>
</protein>
<comment type="subcellular location">
    <subcellularLocation>
        <location evidence="1">Cell outer membrane</location>
    </subcellularLocation>
</comment>
<keyword evidence="8" id="KW-0998">Cell outer membrane</keyword>
<organism evidence="12 13">
    <name type="scientific">Ramlibacter aquaticus</name>
    <dbReference type="NCBI Taxonomy" id="2780094"/>
    <lineage>
        <taxon>Bacteria</taxon>
        <taxon>Pseudomonadati</taxon>
        <taxon>Pseudomonadota</taxon>
        <taxon>Betaproteobacteria</taxon>
        <taxon>Burkholderiales</taxon>
        <taxon>Comamonadaceae</taxon>
        <taxon>Ramlibacter</taxon>
    </lineage>
</organism>